<dbReference type="EC" id="2.6.1.-" evidence="6"/>
<organism evidence="8 9">
    <name type="scientific">Bifidobacterium scardovii</name>
    <dbReference type="NCBI Taxonomy" id="158787"/>
    <lineage>
        <taxon>Bacteria</taxon>
        <taxon>Bacillati</taxon>
        <taxon>Actinomycetota</taxon>
        <taxon>Actinomycetes</taxon>
        <taxon>Bifidobacteriales</taxon>
        <taxon>Bifidobacteriaceae</taxon>
        <taxon>Bifidobacterium</taxon>
    </lineage>
</organism>
<evidence type="ECO:0000313" key="8">
    <source>
        <dbReference type="EMBL" id="KFI92942.1"/>
    </source>
</evidence>
<reference evidence="8 9" key="1">
    <citation type="submission" date="2014-03" db="EMBL/GenBank/DDBJ databases">
        <title>Genomics of Bifidobacteria.</title>
        <authorList>
            <person name="Ventura M."/>
            <person name="Milani C."/>
            <person name="Lugli G.A."/>
        </authorList>
    </citation>
    <scope>NUCLEOTIDE SEQUENCE [LARGE SCALE GENOMIC DNA]</scope>
    <source>
        <strain evidence="8 9">LMG 21589</strain>
    </source>
</reference>
<dbReference type="InterPro" id="IPR004838">
    <property type="entry name" value="NHTrfase_class1_PyrdxlP-BS"/>
</dbReference>
<dbReference type="PROSITE" id="PS00105">
    <property type="entry name" value="AA_TRANSFER_CLASS_1"/>
    <property type="match status" value="1"/>
</dbReference>
<dbReference type="GeneID" id="85164862"/>
<keyword evidence="4 6" id="KW-0808">Transferase</keyword>
<gene>
    <name evidence="8" type="ORF">BSCA_1676</name>
</gene>
<evidence type="ECO:0000259" key="7">
    <source>
        <dbReference type="Pfam" id="PF00155"/>
    </source>
</evidence>
<dbReference type="GO" id="GO:0006520">
    <property type="term" value="P:amino acid metabolic process"/>
    <property type="evidence" value="ECO:0007669"/>
    <property type="project" value="InterPro"/>
</dbReference>
<evidence type="ECO:0000256" key="4">
    <source>
        <dbReference type="ARBA" id="ARBA00022679"/>
    </source>
</evidence>
<dbReference type="Pfam" id="PF00155">
    <property type="entry name" value="Aminotran_1_2"/>
    <property type="match status" value="1"/>
</dbReference>
<dbReference type="InterPro" id="IPR050596">
    <property type="entry name" value="AspAT/PAT-like"/>
</dbReference>
<evidence type="ECO:0000313" key="9">
    <source>
        <dbReference type="Proteomes" id="UP000029033"/>
    </source>
</evidence>
<sequence length="407" mass="44325">MPTISQHAHAIPRSGIRDVFDRVERVPDAISLCVGEPSSTAAPHIVEAACRSIRNGRTKYTNVLGIEAFRRAAADYSRDVKGIVYDPECEIQAIDGATIGLFLALKAMLDPGDEVIIPSPFFTSYDAEVMMCGGVPVTVALKPEHQMQLNADDIEAAITPRTKAVLLNSPGNPTGAVTPASELARIAEVCKRHDLWAISDEVYHPFVFAEGIDAAPSIAAVEGMHERTVVVESLSKTFAMTGWRIGYLLGPAALIEQTSKIAELMHSSVNSTAQYAGVAALSGPRTPIQAMREEYRAKRQIVLDGLADCTALRLIEPQGAFYAFVDIRATRMDSDTFSRRLLEEEKTAVVPGEAFGREGEGFVRLSYAGDADELREGVRRLRAFAERHGDPLLGRHTPAYHHLEIMA</sequence>
<dbReference type="Gene3D" id="3.40.640.10">
    <property type="entry name" value="Type I PLP-dependent aspartate aminotransferase-like (Major domain)"/>
    <property type="match status" value="1"/>
</dbReference>
<dbReference type="InterPro" id="IPR015421">
    <property type="entry name" value="PyrdxlP-dep_Trfase_major"/>
</dbReference>
<evidence type="ECO:0000256" key="5">
    <source>
        <dbReference type="ARBA" id="ARBA00022898"/>
    </source>
</evidence>
<accession>A0A087DBP2</accession>
<dbReference type="EMBL" id="JGZO01000014">
    <property type="protein sequence ID" value="KFI92942.1"/>
    <property type="molecule type" value="Genomic_DNA"/>
</dbReference>
<dbReference type="GO" id="GO:0030170">
    <property type="term" value="F:pyridoxal phosphate binding"/>
    <property type="evidence" value="ECO:0007669"/>
    <property type="project" value="InterPro"/>
</dbReference>
<comment type="caution">
    <text evidence="8">The sequence shown here is derived from an EMBL/GenBank/DDBJ whole genome shotgun (WGS) entry which is preliminary data.</text>
</comment>
<comment type="cofactor">
    <cofactor evidence="1 6">
        <name>pyridoxal 5'-phosphate</name>
        <dbReference type="ChEBI" id="CHEBI:597326"/>
    </cofactor>
</comment>
<protein>
    <recommendedName>
        <fullName evidence="6">Aminotransferase</fullName>
        <ecNumber evidence="6">2.6.1.-</ecNumber>
    </recommendedName>
</protein>
<evidence type="ECO:0000256" key="6">
    <source>
        <dbReference type="RuleBase" id="RU000481"/>
    </source>
</evidence>
<dbReference type="InterPro" id="IPR015424">
    <property type="entry name" value="PyrdxlP-dep_Trfase"/>
</dbReference>
<feature type="domain" description="Aminotransferase class I/classII large" evidence="7">
    <location>
        <begin position="28"/>
        <end position="381"/>
    </location>
</feature>
<dbReference type="RefSeq" id="WP_033517943.1">
    <property type="nucleotide sequence ID" value="NZ_CAUPKV010000012.1"/>
</dbReference>
<dbReference type="STRING" id="158787.BSCA_1676"/>
<evidence type="ECO:0000256" key="1">
    <source>
        <dbReference type="ARBA" id="ARBA00001933"/>
    </source>
</evidence>
<dbReference type="PANTHER" id="PTHR46383">
    <property type="entry name" value="ASPARTATE AMINOTRANSFERASE"/>
    <property type="match status" value="1"/>
</dbReference>
<dbReference type="SUPFAM" id="SSF53383">
    <property type="entry name" value="PLP-dependent transferases"/>
    <property type="match status" value="1"/>
</dbReference>
<dbReference type="OrthoDB" id="9763453at2"/>
<dbReference type="AlphaFoldDB" id="A0A087DBP2"/>
<dbReference type="PANTHER" id="PTHR46383:SF1">
    <property type="entry name" value="ASPARTATE AMINOTRANSFERASE"/>
    <property type="match status" value="1"/>
</dbReference>
<name>A0A087DBP2_9BIFI</name>
<comment type="similarity">
    <text evidence="2 6">Belongs to the class-I pyridoxal-phosphate-dependent aminotransferase family.</text>
</comment>
<keyword evidence="5" id="KW-0663">Pyridoxal phosphate</keyword>
<dbReference type="Proteomes" id="UP000029033">
    <property type="component" value="Unassembled WGS sequence"/>
</dbReference>
<dbReference type="eggNOG" id="COG0436">
    <property type="taxonomic scope" value="Bacteria"/>
</dbReference>
<dbReference type="InterPro" id="IPR004839">
    <property type="entry name" value="Aminotransferase_I/II_large"/>
</dbReference>
<keyword evidence="9" id="KW-1185">Reference proteome</keyword>
<evidence type="ECO:0000256" key="3">
    <source>
        <dbReference type="ARBA" id="ARBA00022576"/>
    </source>
</evidence>
<dbReference type="CDD" id="cd00609">
    <property type="entry name" value="AAT_like"/>
    <property type="match status" value="1"/>
</dbReference>
<dbReference type="Gene3D" id="3.90.1150.10">
    <property type="entry name" value="Aspartate Aminotransferase, domain 1"/>
    <property type="match status" value="1"/>
</dbReference>
<proteinExistence type="inferred from homology"/>
<dbReference type="GO" id="GO:0008483">
    <property type="term" value="F:transaminase activity"/>
    <property type="evidence" value="ECO:0007669"/>
    <property type="project" value="UniProtKB-KW"/>
</dbReference>
<keyword evidence="3 6" id="KW-0032">Aminotransferase</keyword>
<dbReference type="FunFam" id="3.40.640.10:FF:000033">
    <property type="entry name" value="Aspartate aminotransferase"/>
    <property type="match status" value="1"/>
</dbReference>
<evidence type="ECO:0000256" key="2">
    <source>
        <dbReference type="ARBA" id="ARBA00007441"/>
    </source>
</evidence>
<dbReference type="InterPro" id="IPR015422">
    <property type="entry name" value="PyrdxlP-dep_Trfase_small"/>
</dbReference>